<dbReference type="EMBL" id="JACSQA010000037">
    <property type="protein sequence ID" value="MBD8028341.1"/>
    <property type="molecule type" value="Genomic_DNA"/>
</dbReference>
<evidence type="ECO:0000313" key="3">
    <source>
        <dbReference type="Proteomes" id="UP000640930"/>
    </source>
</evidence>
<evidence type="ECO:0000256" key="1">
    <source>
        <dbReference type="SAM" id="SignalP"/>
    </source>
</evidence>
<reference evidence="2 3" key="1">
    <citation type="submission" date="2020-08" db="EMBL/GenBank/DDBJ databases">
        <title>A Genomic Blueprint of the Chicken Gut Microbiome.</title>
        <authorList>
            <person name="Gilroy R."/>
            <person name="Ravi A."/>
            <person name="Getino M."/>
            <person name="Pursley I."/>
            <person name="Horton D.L."/>
            <person name="Alikhan N.-F."/>
            <person name="Baker D."/>
            <person name="Gharbi K."/>
            <person name="Hall N."/>
            <person name="Watson M."/>
            <person name="Adriaenssens E.M."/>
            <person name="Foster-Nyarko E."/>
            <person name="Jarju S."/>
            <person name="Secka A."/>
            <person name="Antonio M."/>
            <person name="Oren A."/>
            <person name="Chaudhuri R."/>
            <person name="La Ragione R.M."/>
            <person name="Hildebrand F."/>
            <person name="Pallen M.J."/>
        </authorList>
    </citation>
    <scope>NUCLEOTIDE SEQUENCE [LARGE SCALE GENOMIC DNA]</scope>
    <source>
        <strain evidence="2 3">Re31</strain>
    </source>
</reference>
<keyword evidence="3" id="KW-1185">Reference proteome</keyword>
<keyword evidence="1" id="KW-0732">Signal</keyword>
<gene>
    <name evidence="2" type="ORF">H9636_16990</name>
</gene>
<evidence type="ECO:0000313" key="2">
    <source>
        <dbReference type="EMBL" id="MBD8028341.1"/>
    </source>
</evidence>
<protein>
    <submittedName>
        <fullName evidence="2">Uncharacterized protein</fullName>
    </submittedName>
</protein>
<organism evidence="2 3">
    <name type="scientific">Ureibacillus galli</name>
    <dbReference type="NCBI Taxonomy" id="2762222"/>
    <lineage>
        <taxon>Bacteria</taxon>
        <taxon>Bacillati</taxon>
        <taxon>Bacillota</taxon>
        <taxon>Bacilli</taxon>
        <taxon>Bacillales</taxon>
        <taxon>Caryophanaceae</taxon>
        <taxon>Ureibacillus</taxon>
    </lineage>
</organism>
<accession>A0ABR8XGK6</accession>
<dbReference type="Proteomes" id="UP000640930">
    <property type="component" value="Unassembled WGS sequence"/>
</dbReference>
<name>A0ABR8XGK6_9BACL</name>
<feature type="chain" id="PRO_5046697720" evidence="1">
    <location>
        <begin position="29"/>
        <end position="212"/>
    </location>
</feature>
<sequence length="212" mass="22855">MKKKLLFLSMAFLLTLGISLNVTTNAEASSTSIEDEKEVYKEELSNLNQEEINESFKRIDQEYAIGEEFSLKDQVFIEMYAKPVIPGGMTIFKQKYVSGSGSANGVTVKVSGYIKDDVQNIINQSFGAQDLKTSTTAGSSKVKSVKTVVHHTAYGLVGSGGVGKVYSGSISTSGKNTTLNSTKRYSAIVAYASTWCTVTVNHTGGTFTINPD</sequence>
<dbReference type="RefSeq" id="WP_191708761.1">
    <property type="nucleotide sequence ID" value="NZ_JACSQA010000037.1"/>
</dbReference>
<comment type="caution">
    <text evidence="2">The sequence shown here is derived from an EMBL/GenBank/DDBJ whole genome shotgun (WGS) entry which is preliminary data.</text>
</comment>
<proteinExistence type="predicted"/>
<feature type="signal peptide" evidence="1">
    <location>
        <begin position="1"/>
        <end position="28"/>
    </location>
</feature>